<protein>
    <submittedName>
        <fullName evidence="1">Uncharacterized protein</fullName>
    </submittedName>
</protein>
<keyword evidence="2" id="KW-1185">Reference proteome</keyword>
<sequence>MEMAHRAHLPRLEFSPMADANDADAAFMQI</sequence>
<evidence type="ECO:0000313" key="2">
    <source>
        <dbReference type="Proteomes" id="UP000018733"/>
    </source>
</evidence>
<comment type="caution">
    <text evidence="1">The sequence shown here is derived from an EMBL/GenBank/DDBJ whole genome shotgun (WGS) entry which is preliminary data.</text>
</comment>
<accession>V8QS46</accession>
<proteinExistence type="predicted"/>
<dbReference type="STRING" id="1424334.W822_16665"/>
<gene>
    <name evidence="1" type="ORF">W822_16665</name>
</gene>
<reference evidence="1 2" key="1">
    <citation type="journal article" date="2014" name="Genome Announc.">
        <title>Draft Genome Sequence of Advenella kashmirensis Strain W13003, a Polycyclic Aromatic Hydrocarbon-Degrading Bacterium.</title>
        <authorList>
            <person name="Wang X."/>
            <person name="Jin D."/>
            <person name="Zhou L."/>
            <person name="Wu L."/>
            <person name="An W."/>
            <person name="Zhao L."/>
        </authorList>
    </citation>
    <scope>NUCLEOTIDE SEQUENCE [LARGE SCALE GENOMIC DNA]</scope>
    <source>
        <strain evidence="1 2">W13003</strain>
    </source>
</reference>
<organism evidence="1 2">
    <name type="scientific">Advenella kashmirensis W13003</name>
    <dbReference type="NCBI Taxonomy" id="1424334"/>
    <lineage>
        <taxon>Bacteria</taxon>
        <taxon>Pseudomonadati</taxon>
        <taxon>Pseudomonadota</taxon>
        <taxon>Betaproteobacteria</taxon>
        <taxon>Burkholderiales</taxon>
        <taxon>Alcaligenaceae</taxon>
    </lineage>
</organism>
<dbReference type="AlphaFoldDB" id="V8QS46"/>
<dbReference type="HOGENOM" id="CLU_3401766_0_0_4"/>
<evidence type="ECO:0000313" key="1">
    <source>
        <dbReference type="EMBL" id="ETF02457.1"/>
    </source>
</evidence>
<dbReference type="EMBL" id="AYXT01000010">
    <property type="protein sequence ID" value="ETF02457.1"/>
    <property type="molecule type" value="Genomic_DNA"/>
</dbReference>
<name>V8QS46_9BURK</name>
<dbReference type="Proteomes" id="UP000018733">
    <property type="component" value="Unassembled WGS sequence"/>
</dbReference>